<dbReference type="RefSeq" id="WP_144278953.1">
    <property type="nucleotide sequence ID" value="NZ_CP041730.1"/>
</dbReference>
<proteinExistence type="predicted"/>
<dbReference type="Proteomes" id="UP000317550">
    <property type="component" value="Chromosome"/>
</dbReference>
<dbReference type="KEGG" id="cari:FNU76_15020"/>
<keyword evidence="1" id="KW-0812">Transmembrane</keyword>
<keyword evidence="1" id="KW-0472">Membrane</keyword>
<evidence type="ECO:0000313" key="3">
    <source>
        <dbReference type="Proteomes" id="UP000317550"/>
    </source>
</evidence>
<evidence type="ECO:0000256" key="1">
    <source>
        <dbReference type="SAM" id="Phobius"/>
    </source>
</evidence>
<dbReference type="AlphaFoldDB" id="A0A516SHF7"/>
<feature type="transmembrane region" description="Helical" evidence="1">
    <location>
        <begin position="62"/>
        <end position="79"/>
    </location>
</feature>
<protein>
    <recommendedName>
        <fullName evidence="4">GlsB/YeaQ/YmgE family stress response membrane protein</fullName>
    </recommendedName>
</protein>
<keyword evidence="1" id="KW-1133">Transmembrane helix</keyword>
<gene>
    <name evidence="2" type="ORF">FNU76_15020</name>
</gene>
<sequence>MGNLIVGLFLGGLLGWIVSLARPSRHGDEVNFIVGMVCTPLFAGLAAPFVGTSAISQGMFNLSALLLALLGTVTLLLIVDRLRRRSLPPTRKSVASCCIHPGQALPVPVGAPLGGAVYSGEKP</sequence>
<evidence type="ECO:0008006" key="4">
    <source>
        <dbReference type="Google" id="ProtNLM"/>
    </source>
</evidence>
<keyword evidence="3" id="KW-1185">Reference proteome</keyword>
<feature type="transmembrane region" description="Helical" evidence="1">
    <location>
        <begin position="30"/>
        <end position="50"/>
    </location>
</feature>
<dbReference type="EMBL" id="CP041730">
    <property type="protein sequence ID" value="QDQ27560.1"/>
    <property type="molecule type" value="Genomic_DNA"/>
</dbReference>
<name>A0A516SHF7_9NEIS</name>
<reference evidence="3" key="1">
    <citation type="submission" date="2019-07" db="EMBL/GenBank/DDBJ databases">
        <title>Chitinimonas sp. nov., isolated from Ny-Alesund, arctica soil.</title>
        <authorList>
            <person name="Xu Q."/>
            <person name="Peng F."/>
        </authorList>
    </citation>
    <scope>NUCLEOTIDE SEQUENCE [LARGE SCALE GENOMIC DNA]</scope>
    <source>
        <strain evidence="3">R3-44</strain>
    </source>
</reference>
<accession>A0A516SHF7</accession>
<evidence type="ECO:0000313" key="2">
    <source>
        <dbReference type="EMBL" id="QDQ27560.1"/>
    </source>
</evidence>
<organism evidence="2 3">
    <name type="scientific">Chitinimonas arctica</name>
    <dbReference type="NCBI Taxonomy" id="2594795"/>
    <lineage>
        <taxon>Bacteria</taxon>
        <taxon>Pseudomonadati</taxon>
        <taxon>Pseudomonadota</taxon>
        <taxon>Betaproteobacteria</taxon>
        <taxon>Neisseriales</taxon>
        <taxon>Chitinibacteraceae</taxon>
        <taxon>Chitinimonas</taxon>
    </lineage>
</organism>